<dbReference type="EMBL" id="BAABJE010000029">
    <property type="protein sequence ID" value="GAA4806183.1"/>
    <property type="molecule type" value="Genomic_DNA"/>
</dbReference>
<keyword evidence="3 8" id="KW-1003">Cell membrane</keyword>
<evidence type="ECO:0000256" key="3">
    <source>
        <dbReference type="ARBA" id="ARBA00022475"/>
    </source>
</evidence>
<dbReference type="InterPro" id="IPR007227">
    <property type="entry name" value="Cell_shape_determining_MreD"/>
</dbReference>
<dbReference type="Proteomes" id="UP001499959">
    <property type="component" value="Unassembled WGS sequence"/>
</dbReference>
<evidence type="ECO:0000313" key="11">
    <source>
        <dbReference type="Proteomes" id="UP001499959"/>
    </source>
</evidence>
<evidence type="ECO:0000313" key="10">
    <source>
        <dbReference type="EMBL" id="GAA4806183.1"/>
    </source>
</evidence>
<comment type="function">
    <text evidence="8">Involved in formation of the rod shape of the cell. May also contribute to regulation of formation of penicillin-binding proteins.</text>
</comment>
<evidence type="ECO:0000256" key="2">
    <source>
        <dbReference type="ARBA" id="ARBA00007776"/>
    </source>
</evidence>
<keyword evidence="7 8" id="KW-0472">Membrane</keyword>
<evidence type="ECO:0000256" key="8">
    <source>
        <dbReference type="PIRNR" id="PIRNR018472"/>
    </source>
</evidence>
<proteinExistence type="inferred from homology"/>
<evidence type="ECO:0000256" key="9">
    <source>
        <dbReference type="SAM" id="Phobius"/>
    </source>
</evidence>
<dbReference type="RefSeq" id="WP_345304752.1">
    <property type="nucleotide sequence ID" value="NZ_BAABJE010000029.1"/>
</dbReference>
<keyword evidence="11" id="KW-1185">Reference proteome</keyword>
<feature type="transmembrane region" description="Helical" evidence="9">
    <location>
        <begin position="53"/>
        <end position="81"/>
    </location>
</feature>
<protein>
    <recommendedName>
        <fullName evidence="8">Rod shape-determining protein MreD</fullName>
    </recommendedName>
</protein>
<organism evidence="10 11">
    <name type="scientific">Lysobacter hankyongensis</name>
    <dbReference type="NCBI Taxonomy" id="1176535"/>
    <lineage>
        <taxon>Bacteria</taxon>
        <taxon>Pseudomonadati</taxon>
        <taxon>Pseudomonadota</taxon>
        <taxon>Gammaproteobacteria</taxon>
        <taxon>Lysobacterales</taxon>
        <taxon>Lysobacteraceae</taxon>
        <taxon>Lysobacter</taxon>
    </lineage>
</organism>
<dbReference type="NCBIfam" id="TIGR03426">
    <property type="entry name" value="shape_MreD"/>
    <property type="match status" value="1"/>
</dbReference>
<evidence type="ECO:0000256" key="5">
    <source>
        <dbReference type="ARBA" id="ARBA00022960"/>
    </source>
</evidence>
<dbReference type="Pfam" id="PF04093">
    <property type="entry name" value="MreD"/>
    <property type="match status" value="1"/>
</dbReference>
<feature type="transmembrane region" description="Helical" evidence="9">
    <location>
        <begin position="130"/>
        <end position="150"/>
    </location>
</feature>
<comment type="subcellular location">
    <subcellularLocation>
        <location evidence="8">Cell inner membrane</location>
    </subcellularLocation>
    <subcellularLocation>
        <location evidence="1">Cell membrane</location>
        <topology evidence="1">Multi-pass membrane protein</topology>
    </subcellularLocation>
</comment>
<dbReference type="PANTHER" id="PTHR37484">
    <property type="entry name" value="ROD SHAPE-DETERMINING PROTEIN MRED"/>
    <property type="match status" value="1"/>
</dbReference>
<comment type="caution">
    <text evidence="10">The sequence shown here is derived from an EMBL/GenBank/DDBJ whole genome shotgun (WGS) entry which is preliminary data.</text>
</comment>
<dbReference type="InterPro" id="IPR026034">
    <property type="entry name" value="MreD_proteobac"/>
</dbReference>
<evidence type="ECO:0000256" key="1">
    <source>
        <dbReference type="ARBA" id="ARBA00004651"/>
    </source>
</evidence>
<sequence length="159" mass="17916">MSRVRRPWLFPASIFAALLLGLMPLPAMIAPLRPYWLALVLAYWLLEDHERVGLGLAFVIGLIADIAFGSVLGEQALRLTVMTFILQRFRPQLRFFPMAQQALAIAGLLLNDLIIVTAAHFVLGQKIQGWLHWWTPLIGAALWPPLFVLLDGLRVGRKR</sequence>
<evidence type="ECO:0000256" key="6">
    <source>
        <dbReference type="ARBA" id="ARBA00022989"/>
    </source>
</evidence>
<keyword evidence="5 8" id="KW-0133">Cell shape</keyword>
<dbReference type="PIRSF" id="PIRSF018472">
    <property type="entry name" value="MreD_proteobac"/>
    <property type="match status" value="1"/>
</dbReference>
<dbReference type="PANTHER" id="PTHR37484:SF1">
    <property type="entry name" value="ROD SHAPE-DETERMINING PROTEIN MRED"/>
    <property type="match status" value="1"/>
</dbReference>
<feature type="transmembrane region" description="Helical" evidence="9">
    <location>
        <begin position="102"/>
        <end position="124"/>
    </location>
</feature>
<evidence type="ECO:0000256" key="7">
    <source>
        <dbReference type="ARBA" id="ARBA00023136"/>
    </source>
</evidence>
<accession>A0ABP9C8F8</accession>
<keyword evidence="8" id="KW-0997">Cell inner membrane</keyword>
<comment type="similarity">
    <text evidence="2 8">Belongs to the MreD family.</text>
</comment>
<name>A0ABP9C8F8_9GAMM</name>
<reference evidence="11" key="1">
    <citation type="journal article" date="2019" name="Int. J. Syst. Evol. Microbiol.">
        <title>The Global Catalogue of Microorganisms (GCM) 10K type strain sequencing project: providing services to taxonomists for standard genome sequencing and annotation.</title>
        <authorList>
            <consortium name="The Broad Institute Genomics Platform"/>
            <consortium name="The Broad Institute Genome Sequencing Center for Infectious Disease"/>
            <person name="Wu L."/>
            <person name="Ma J."/>
        </authorList>
    </citation>
    <scope>NUCLEOTIDE SEQUENCE [LARGE SCALE GENOMIC DNA]</scope>
    <source>
        <strain evidence="11">JCM 18204</strain>
    </source>
</reference>
<keyword evidence="6 9" id="KW-1133">Transmembrane helix</keyword>
<keyword evidence="4 9" id="KW-0812">Transmembrane</keyword>
<evidence type="ECO:0000256" key="4">
    <source>
        <dbReference type="ARBA" id="ARBA00022692"/>
    </source>
</evidence>
<gene>
    <name evidence="10" type="primary">mreD</name>
    <name evidence="10" type="ORF">GCM10023307_35920</name>
</gene>